<dbReference type="InterPro" id="IPR036866">
    <property type="entry name" value="RibonucZ/Hydroxyglut_hydro"/>
</dbReference>
<organism evidence="1 2">
    <name type="scientific">Selenobaculum gibii</name>
    <dbReference type="NCBI Taxonomy" id="3054208"/>
    <lineage>
        <taxon>Bacteria</taxon>
        <taxon>Bacillati</taxon>
        <taxon>Bacillota</taxon>
        <taxon>Negativicutes</taxon>
        <taxon>Selenomonadales</taxon>
        <taxon>Selenomonadaceae</taxon>
        <taxon>Selenobaculum</taxon>
    </lineage>
</organism>
<protein>
    <submittedName>
        <fullName evidence="1">MBL fold metallo-hydrolase</fullName>
    </submittedName>
</protein>
<dbReference type="Gene3D" id="3.60.15.10">
    <property type="entry name" value="Ribonuclease Z/Hydroxyacylglutathione hydrolase-like"/>
    <property type="match status" value="1"/>
</dbReference>
<proteinExistence type="predicted"/>
<keyword evidence="2" id="KW-1185">Reference proteome</keyword>
<dbReference type="PANTHER" id="PTHR42967">
    <property type="entry name" value="METAL DEPENDENT HYDROLASE"/>
    <property type="match status" value="1"/>
</dbReference>
<accession>A0A9Y2AJI1</accession>
<dbReference type="EMBL" id="CP120678">
    <property type="protein sequence ID" value="WIW71216.1"/>
    <property type="molecule type" value="Genomic_DNA"/>
</dbReference>
<dbReference type="KEGG" id="sgbi:P3F81_02475"/>
<dbReference type="AlphaFoldDB" id="A0A9Y2AJI1"/>
<dbReference type="PANTHER" id="PTHR42967:SF1">
    <property type="entry name" value="MBL FOLD METALLO-HYDROLASE"/>
    <property type="match status" value="1"/>
</dbReference>
<evidence type="ECO:0000313" key="1">
    <source>
        <dbReference type="EMBL" id="WIW71216.1"/>
    </source>
</evidence>
<gene>
    <name evidence="1" type="ORF">P3F81_02475</name>
</gene>
<name>A0A9Y2AJI1_9FIRM</name>
<reference evidence="1" key="1">
    <citation type="submission" date="2023-03" db="EMBL/GenBank/DDBJ databases">
        <title>Selenobaculum gbiensis gen. nov. sp. nov., a new bacterium isolated from the gut microbiota of IBD patient.</title>
        <authorList>
            <person name="Yeo S."/>
            <person name="Park H."/>
            <person name="Huh C.S."/>
        </authorList>
    </citation>
    <scope>NUCLEOTIDE SEQUENCE</scope>
    <source>
        <strain evidence="1">ICN-92133</strain>
    </source>
</reference>
<evidence type="ECO:0000313" key="2">
    <source>
        <dbReference type="Proteomes" id="UP001243623"/>
    </source>
</evidence>
<dbReference type="RefSeq" id="WP_147666638.1">
    <property type="nucleotide sequence ID" value="NZ_CP120678.1"/>
</dbReference>
<dbReference type="Proteomes" id="UP001243623">
    <property type="component" value="Chromosome"/>
</dbReference>
<sequence>MDSMEITYLDNSGFVVKIGNTALLFDYYRDENHCLSSVLADCNKVYIFSSHVHHDHFNPKIVEMADSVAKYFLSFDIKPAAKSLLSSEKVIYLNPYETVKEMDIKVSSYGSTDEGISFYVEFEGWRIFHAGDLNWWHWDGDTETNNKFARNRFAKEMKHLTGLVSDVAFFPIDSRLGEYCALGVKEFCDHTMVRQLIAMHTQGIAWHPPEGFFAKEKEMKYWCPTKNGSKLSIEKGELSCKENG</sequence>
<dbReference type="SUPFAM" id="SSF56281">
    <property type="entry name" value="Metallo-hydrolase/oxidoreductase"/>
    <property type="match status" value="1"/>
</dbReference>